<evidence type="ECO:0000313" key="4">
    <source>
        <dbReference type="Proteomes" id="UP001165653"/>
    </source>
</evidence>
<feature type="domain" description="Cytochrome C Planctomycete-type" evidence="2">
    <location>
        <begin position="254"/>
        <end position="313"/>
    </location>
</feature>
<feature type="transmembrane region" description="Helical" evidence="1">
    <location>
        <begin position="122"/>
        <end position="143"/>
    </location>
</feature>
<feature type="transmembrane region" description="Helical" evidence="1">
    <location>
        <begin position="12"/>
        <end position="36"/>
    </location>
</feature>
<gene>
    <name evidence="3" type="ORF">OJ996_10095</name>
</gene>
<feature type="transmembrane region" description="Helical" evidence="1">
    <location>
        <begin position="89"/>
        <end position="110"/>
    </location>
</feature>
<reference evidence="3" key="1">
    <citation type="submission" date="2022-10" db="EMBL/GenBank/DDBJ databases">
        <title>Luteolibacter sp. GHJ8, whole genome shotgun sequencing project.</title>
        <authorList>
            <person name="Zhao G."/>
            <person name="Shen L."/>
        </authorList>
    </citation>
    <scope>NUCLEOTIDE SEQUENCE</scope>
    <source>
        <strain evidence="3">GHJ8</strain>
    </source>
</reference>
<dbReference type="RefSeq" id="WP_264513429.1">
    <property type="nucleotide sequence ID" value="NZ_JAPDDR010000004.1"/>
</dbReference>
<dbReference type="Gene3D" id="3.80.10.10">
    <property type="entry name" value="Ribonuclease Inhibitor"/>
    <property type="match status" value="1"/>
</dbReference>
<feature type="transmembrane region" description="Helical" evidence="1">
    <location>
        <begin position="150"/>
        <end position="168"/>
    </location>
</feature>
<evidence type="ECO:0000259" key="2">
    <source>
        <dbReference type="Pfam" id="PF07635"/>
    </source>
</evidence>
<sequence>MTDTDSPRRSIIGPIFLTLVGLAMIVALAMLPAWAGSPPEEGLPDLAKFFGRFHPVMLHLPIGMLLLVLALEFGRLFSKKPSSSTQVPMFLAAVSAVIATLLGFVLYYSMSSDYDKELGERHLNGGIIFACGTVAAFVVKVWVDVAGGKGTWLYLTMLLGSSAVMGFASHDGASLTHGKDYLTQYAPNEVRQVIGLPLKEEKKPKIKGGAPAGDTLAGGETPAADGTVPVAAAKAPGEQVVYTDIIAPILEQKCYSCHNADKQKGKYRMDEYELLVKGGKEGDGIIHGKSADSNVIVRIDLPEDDDEHMPPEGKKDLEPHEVLLVKWWIDGGASKDAKLADLQASDEIKMALGKVVPPEQLAQQKAAAEEAQKASADKRESVKVEVERLRKEFPAALNFESQASSGVTFTAVSMRKEFGDDDLAKLEPVMPAMVSLDLSASGVTDKGAALLKGATDLKTLRLPETALTDAGLDVLAGLPNLESLNLYGTQVTNDGVAKLAGLPKLKKLYLWQTKVDQAGIDALKAKLPECEVVMGL</sequence>
<dbReference type="Proteomes" id="UP001165653">
    <property type="component" value="Unassembled WGS sequence"/>
</dbReference>
<keyword evidence="1" id="KW-0812">Transmembrane</keyword>
<evidence type="ECO:0000313" key="3">
    <source>
        <dbReference type="EMBL" id="MCW1913927.1"/>
    </source>
</evidence>
<dbReference type="Pfam" id="PF07635">
    <property type="entry name" value="PSCyt1"/>
    <property type="match status" value="1"/>
</dbReference>
<dbReference type="PANTHER" id="PTHR35889">
    <property type="entry name" value="CYCLOINULO-OLIGOSACCHARIDE FRUCTANOTRANSFERASE-RELATED"/>
    <property type="match status" value="1"/>
</dbReference>
<accession>A0ABT3G268</accession>
<organism evidence="3 4">
    <name type="scientific">Luteolibacter rhizosphaerae</name>
    <dbReference type="NCBI Taxonomy" id="2989719"/>
    <lineage>
        <taxon>Bacteria</taxon>
        <taxon>Pseudomonadati</taxon>
        <taxon>Verrucomicrobiota</taxon>
        <taxon>Verrucomicrobiia</taxon>
        <taxon>Verrucomicrobiales</taxon>
        <taxon>Verrucomicrobiaceae</taxon>
        <taxon>Luteolibacter</taxon>
    </lineage>
</organism>
<feature type="transmembrane region" description="Helical" evidence="1">
    <location>
        <begin position="56"/>
        <end position="77"/>
    </location>
</feature>
<keyword evidence="1" id="KW-0472">Membrane</keyword>
<name>A0ABT3G268_9BACT</name>
<dbReference type="InterPro" id="IPR011429">
    <property type="entry name" value="Cyt_c_Planctomycete-type"/>
</dbReference>
<keyword evidence="4" id="KW-1185">Reference proteome</keyword>
<dbReference type="InterPro" id="IPR032675">
    <property type="entry name" value="LRR_dom_sf"/>
</dbReference>
<evidence type="ECO:0000256" key="1">
    <source>
        <dbReference type="SAM" id="Phobius"/>
    </source>
</evidence>
<dbReference type="SUPFAM" id="SSF52047">
    <property type="entry name" value="RNI-like"/>
    <property type="match status" value="1"/>
</dbReference>
<protein>
    <recommendedName>
        <fullName evidence="2">Cytochrome C Planctomycete-type domain-containing protein</fullName>
    </recommendedName>
</protein>
<proteinExistence type="predicted"/>
<keyword evidence="1" id="KW-1133">Transmembrane helix</keyword>
<dbReference type="PANTHER" id="PTHR35889:SF3">
    <property type="entry name" value="F-BOX DOMAIN-CONTAINING PROTEIN"/>
    <property type="match status" value="1"/>
</dbReference>
<comment type="caution">
    <text evidence="3">The sequence shown here is derived from an EMBL/GenBank/DDBJ whole genome shotgun (WGS) entry which is preliminary data.</text>
</comment>
<dbReference type="EMBL" id="JAPDDR010000004">
    <property type="protein sequence ID" value="MCW1913927.1"/>
    <property type="molecule type" value="Genomic_DNA"/>
</dbReference>